<proteinExistence type="predicted"/>
<dbReference type="RefSeq" id="WP_171991576.1">
    <property type="nucleotide sequence ID" value="NZ_FSRU01000001.1"/>
</dbReference>
<dbReference type="EMBL" id="FSRU01000001">
    <property type="protein sequence ID" value="SIN99174.1"/>
    <property type="molecule type" value="Genomic_DNA"/>
</dbReference>
<sequence length="45" mass="5331">MNINFHYCAVYAKEHLGGLLPPDALKLRHFKVRAEHKALNRKHRH</sequence>
<keyword evidence="2" id="KW-1185">Reference proteome</keyword>
<dbReference type="Proteomes" id="UP000185151">
    <property type="component" value="Unassembled WGS sequence"/>
</dbReference>
<evidence type="ECO:0000313" key="1">
    <source>
        <dbReference type="EMBL" id="SIN99174.1"/>
    </source>
</evidence>
<protein>
    <submittedName>
        <fullName evidence="1">Uncharacterized protein</fullName>
    </submittedName>
</protein>
<evidence type="ECO:0000313" key="2">
    <source>
        <dbReference type="Proteomes" id="UP000185151"/>
    </source>
</evidence>
<reference evidence="1 2" key="1">
    <citation type="submission" date="2016-11" db="EMBL/GenBank/DDBJ databases">
        <authorList>
            <person name="Jaros S."/>
            <person name="Januszkiewicz K."/>
            <person name="Wedrychowicz H."/>
        </authorList>
    </citation>
    <scope>NUCLEOTIDE SEQUENCE [LARGE SCALE GENOMIC DNA]</scope>
    <source>
        <strain evidence="1 2">GAS95</strain>
    </source>
</reference>
<accession>A0A1N6FV64</accession>
<name>A0A1N6FV64_9BURK</name>
<dbReference type="AlphaFoldDB" id="A0A1N6FV64"/>
<gene>
    <name evidence="1" type="ORF">SAMN05444165_0413</name>
</gene>
<organism evidence="1 2">
    <name type="scientific">Paraburkholderia phenazinium</name>
    <dbReference type="NCBI Taxonomy" id="60549"/>
    <lineage>
        <taxon>Bacteria</taxon>
        <taxon>Pseudomonadati</taxon>
        <taxon>Pseudomonadota</taxon>
        <taxon>Betaproteobacteria</taxon>
        <taxon>Burkholderiales</taxon>
        <taxon>Burkholderiaceae</taxon>
        <taxon>Paraburkholderia</taxon>
    </lineage>
</organism>